<dbReference type="EMBL" id="SCKG01000006">
    <property type="protein sequence ID" value="TDH11555.1"/>
    <property type="molecule type" value="Genomic_DNA"/>
</dbReference>
<dbReference type="AlphaFoldDB" id="A0A484D8R0"/>
<evidence type="ECO:0000313" key="2">
    <source>
        <dbReference type="Proteomes" id="UP000295070"/>
    </source>
</evidence>
<proteinExistence type="predicted"/>
<evidence type="ECO:0000313" key="1">
    <source>
        <dbReference type="EMBL" id="TDH11555.1"/>
    </source>
</evidence>
<accession>A0A484D8R0</accession>
<gene>
    <name evidence="1" type="ORF">EPR50_G00061970</name>
</gene>
<keyword evidence="2" id="KW-1185">Reference proteome</keyword>
<comment type="caution">
    <text evidence="1">The sequence shown here is derived from an EMBL/GenBank/DDBJ whole genome shotgun (WGS) entry which is preliminary data.</text>
</comment>
<organism evidence="1 2">
    <name type="scientific">Perca flavescens</name>
    <name type="common">American yellow perch</name>
    <name type="synonym">Morone flavescens</name>
    <dbReference type="NCBI Taxonomy" id="8167"/>
    <lineage>
        <taxon>Eukaryota</taxon>
        <taxon>Metazoa</taxon>
        <taxon>Chordata</taxon>
        <taxon>Craniata</taxon>
        <taxon>Vertebrata</taxon>
        <taxon>Euteleostomi</taxon>
        <taxon>Actinopterygii</taxon>
        <taxon>Neopterygii</taxon>
        <taxon>Teleostei</taxon>
        <taxon>Neoteleostei</taxon>
        <taxon>Acanthomorphata</taxon>
        <taxon>Eupercaria</taxon>
        <taxon>Perciformes</taxon>
        <taxon>Percoidei</taxon>
        <taxon>Percidae</taxon>
        <taxon>Percinae</taxon>
        <taxon>Perca</taxon>
    </lineage>
</organism>
<reference evidence="1 2" key="1">
    <citation type="submission" date="2019-01" db="EMBL/GenBank/DDBJ databases">
        <title>A chromosome-scale genome assembly of the yellow perch, Perca flavescens.</title>
        <authorList>
            <person name="Feron R."/>
            <person name="Morvezen R."/>
            <person name="Bestin A."/>
            <person name="Haffray P."/>
            <person name="Klopp C."/>
            <person name="Zahm M."/>
            <person name="Cabau C."/>
            <person name="Roques C."/>
            <person name="Donnadieu C."/>
            <person name="Bouchez O."/>
            <person name="Christie M."/>
            <person name="Larson W."/>
            <person name="Guiguen Y."/>
        </authorList>
    </citation>
    <scope>NUCLEOTIDE SEQUENCE [LARGE SCALE GENOMIC DNA]</scope>
    <source>
        <strain evidence="1">YP-PL-M2</strain>
        <tissue evidence="1">Blood</tissue>
    </source>
</reference>
<sequence length="82" mass="9718">MILTTSYDFIWKNKLLNRSSCKSFCIKLTHCRRNDAETWTDSVCFIGYTEVVPVNENLSHLCQSWTVTQDSYTYLHRQFCLL</sequence>
<dbReference type="Proteomes" id="UP000295070">
    <property type="component" value="Chromosome 6"/>
</dbReference>
<protein>
    <submittedName>
        <fullName evidence="1">Uncharacterized protein</fullName>
    </submittedName>
</protein>
<name>A0A484D8R0_PERFV</name>